<feature type="region of interest" description="Disordered" evidence="1">
    <location>
        <begin position="34"/>
        <end position="63"/>
    </location>
</feature>
<reference evidence="3 4" key="1">
    <citation type="journal article" date="2014" name="PLoS Genet.">
        <title>Phylogenetically driven sequencing of extremely halophilic archaea reveals strategies for static and dynamic osmo-response.</title>
        <authorList>
            <person name="Becker E.A."/>
            <person name="Seitzer P.M."/>
            <person name="Tritt A."/>
            <person name="Larsen D."/>
            <person name="Krusor M."/>
            <person name="Yao A.I."/>
            <person name="Wu D."/>
            <person name="Madern D."/>
            <person name="Eisen J.A."/>
            <person name="Darling A.E."/>
            <person name="Facciotti M.T."/>
        </authorList>
    </citation>
    <scope>NUCLEOTIDE SEQUENCE [LARGE SCALE GENOMIC DNA]</scope>
    <source>
        <strain evidence="3 4">JCM 10989</strain>
    </source>
</reference>
<accession>M0AAP8</accession>
<feature type="compositionally biased region" description="Low complexity" evidence="1">
    <location>
        <begin position="34"/>
        <end position="58"/>
    </location>
</feature>
<keyword evidence="2" id="KW-1133">Transmembrane helix</keyword>
<keyword evidence="2" id="KW-0472">Membrane</keyword>
<dbReference type="AlphaFoldDB" id="M0AAP8"/>
<name>M0AAP8_9EURY</name>
<evidence type="ECO:0000256" key="2">
    <source>
        <dbReference type="SAM" id="Phobius"/>
    </source>
</evidence>
<dbReference type="EMBL" id="AOIM01000011">
    <property type="protein sequence ID" value="ELY94418.1"/>
    <property type="molecule type" value="Genomic_DNA"/>
</dbReference>
<keyword evidence="4" id="KW-1185">Reference proteome</keyword>
<organism evidence="3 4">
    <name type="scientific">Natrialba hulunbeirensis JCM 10989</name>
    <dbReference type="NCBI Taxonomy" id="1227493"/>
    <lineage>
        <taxon>Archaea</taxon>
        <taxon>Methanobacteriati</taxon>
        <taxon>Methanobacteriota</taxon>
        <taxon>Stenosarchaea group</taxon>
        <taxon>Halobacteria</taxon>
        <taxon>Halobacteriales</taxon>
        <taxon>Natrialbaceae</taxon>
        <taxon>Natrialba</taxon>
    </lineage>
</organism>
<sequence length="303" mass="31875">MVVLLLSLQTVPVLASDDPADGRDIFTDAAADGTSQLSTTSTASAGSSGSTGSSATLTDQSGTNSSAFSNATYELEVELAGDPPGSQLSITVHEQYLIQNKTTAQRAANDTIAHEWHDGASRLEHAFDLQDESATGLEYRGDPVVTFTSANTTTGSNGGYEVRVRHDAVLTNVSTRHEPPVAALHDAFGTDASVTVEAPGQAAHHNADDAFVDRSGQTLRWTGDADTERAELVFDDDAFETDTRAVGLLGTLLVMAPFVVFAVGAGLVLALIALLLVISLRLLSVLVRMALRLLVALGHKLFR</sequence>
<feature type="transmembrane region" description="Helical" evidence="2">
    <location>
        <begin position="252"/>
        <end position="278"/>
    </location>
</feature>
<evidence type="ECO:0000313" key="3">
    <source>
        <dbReference type="EMBL" id="ELY94418.1"/>
    </source>
</evidence>
<proteinExistence type="predicted"/>
<keyword evidence="2" id="KW-0812">Transmembrane</keyword>
<comment type="caution">
    <text evidence="3">The sequence shown here is derived from an EMBL/GenBank/DDBJ whole genome shotgun (WGS) entry which is preliminary data.</text>
</comment>
<protein>
    <submittedName>
        <fullName evidence="3">Uncharacterized protein</fullName>
    </submittedName>
</protein>
<dbReference type="PATRIC" id="fig|1227493.4.peg.589"/>
<evidence type="ECO:0000313" key="4">
    <source>
        <dbReference type="Proteomes" id="UP000011519"/>
    </source>
</evidence>
<dbReference type="Proteomes" id="UP000011519">
    <property type="component" value="Unassembled WGS sequence"/>
</dbReference>
<evidence type="ECO:0000256" key="1">
    <source>
        <dbReference type="SAM" id="MobiDB-lite"/>
    </source>
</evidence>
<gene>
    <name evidence="3" type="ORF">C483_03125</name>
</gene>